<evidence type="ECO:0000313" key="1">
    <source>
        <dbReference type="EMBL" id="EHJ12369.1"/>
    </source>
</evidence>
<gene>
    <name evidence="1" type="ORF">CWATWH0003_2922b5</name>
</gene>
<comment type="caution">
    <text evidence="1">The sequence shown here is derived from an EMBL/GenBank/DDBJ whole genome shotgun (WGS) entry which is preliminary data.</text>
</comment>
<feature type="non-terminal residue" evidence="1">
    <location>
        <position position="33"/>
    </location>
</feature>
<dbReference type="EMBL" id="AESD01000436">
    <property type="protein sequence ID" value="EHJ12369.1"/>
    <property type="molecule type" value="Genomic_DNA"/>
</dbReference>
<sequence length="33" mass="3814">MARTKRLQLLLSEIEYETLKSYAASKQVPMSEV</sequence>
<name>G5J617_CROWT</name>
<protein>
    <recommendedName>
        <fullName evidence="3">CopG family transcriptional regulator</fullName>
    </recommendedName>
</protein>
<dbReference type="AlphaFoldDB" id="G5J617"/>
<reference evidence="1 2" key="1">
    <citation type="journal article" date="2011" name="Front. Microbiol.">
        <title>Two Strains of Crocosphaera watsonii with Highly Conserved Genomes are Distinguished by Strain-Specific Features.</title>
        <authorList>
            <person name="Bench S.R."/>
            <person name="Ilikchyan I.N."/>
            <person name="Tripp H.J."/>
            <person name="Zehr J.P."/>
        </authorList>
    </citation>
    <scope>NUCLEOTIDE SEQUENCE [LARGE SCALE GENOMIC DNA]</scope>
    <source>
        <strain evidence="1 2">WH 0003</strain>
    </source>
</reference>
<organism evidence="1 2">
    <name type="scientific">Crocosphaera watsonii WH 0003</name>
    <dbReference type="NCBI Taxonomy" id="423471"/>
    <lineage>
        <taxon>Bacteria</taxon>
        <taxon>Bacillati</taxon>
        <taxon>Cyanobacteriota</taxon>
        <taxon>Cyanophyceae</taxon>
        <taxon>Oscillatoriophycideae</taxon>
        <taxon>Chroococcales</taxon>
        <taxon>Aphanothecaceae</taxon>
        <taxon>Crocosphaera</taxon>
    </lineage>
</organism>
<evidence type="ECO:0000313" key="2">
    <source>
        <dbReference type="Proteomes" id="UP000003477"/>
    </source>
</evidence>
<proteinExistence type="predicted"/>
<dbReference type="Proteomes" id="UP000003477">
    <property type="component" value="Unassembled WGS sequence"/>
</dbReference>
<evidence type="ECO:0008006" key="3">
    <source>
        <dbReference type="Google" id="ProtNLM"/>
    </source>
</evidence>
<accession>G5J617</accession>